<accession>A0A642BTP0</accession>
<dbReference type="Pfam" id="PF19838">
    <property type="entry name" value="LptD_2"/>
    <property type="match status" value="1"/>
</dbReference>
<feature type="non-terminal residue" evidence="2">
    <location>
        <position position="334"/>
    </location>
</feature>
<dbReference type="EMBL" id="VWFQ01000327">
    <property type="protein sequence ID" value="KAA4626125.1"/>
    <property type="molecule type" value="Genomic_DNA"/>
</dbReference>
<dbReference type="InterPro" id="IPR050218">
    <property type="entry name" value="LptD"/>
</dbReference>
<evidence type="ECO:0000313" key="2">
    <source>
        <dbReference type="EMBL" id="KAA4626125.1"/>
    </source>
</evidence>
<feature type="domain" description="LPS-assembly protein LptD central" evidence="1">
    <location>
        <begin position="42"/>
        <end position="334"/>
    </location>
</feature>
<sequence>TKKMDNDVLNMKGGRYTTCDEHDHPHIYIQMTKAKVRPKKNIVTGPVYMVFEDVPLYPIGLPFCFFPFSSSYSSGIIMPTFGDESSRGFYLRDGGYYFALSDYMDLALTGEIYTKGSWGLSARSSYRKRYKFSGSFNASYLVTRLGDKGLPDYSLSKDFKLNWTHSQDPKANPYRTFSASVNFATSSYDRNNLNSFYPGSQGFADANQNTKGSSISITQRFPNNPFSISATMNVNQRSKDSTISLTLPDITITMSRIFPFKRKNAVGKERWYEKISMSYNGYLRNSIDTKEDKLFKSSLVKDWRNAMQHQIPVSATFSLFKYLNISPSFNYTER</sequence>
<organism evidence="2">
    <name type="scientific">Bacteroides ovatus</name>
    <dbReference type="NCBI Taxonomy" id="28116"/>
    <lineage>
        <taxon>Bacteria</taxon>
        <taxon>Pseudomonadati</taxon>
        <taxon>Bacteroidota</taxon>
        <taxon>Bacteroidia</taxon>
        <taxon>Bacteroidales</taxon>
        <taxon>Bacteroidaceae</taxon>
        <taxon>Bacteroides</taxon>
    </lineage>
</organism>
<dbReference type="PANTHER" id="PTHR30189">
    <property type="entry name" value="LPS-ASSEMBLY PROTEIN"/>
    <property type="match status" value="1"/>
</dbReference>
<proteinExistence type="predicted"/>
<dbReference type="PANTHER" id="PTHR30189:SF1">
    <property type="entry name" value="LPS-ASSEMBLY PROTEIN LPTD"/>
    <property type="match status" value="1"/>
</dbReference>
<name>A0A642BTP0_BACOV</name>
<evidence type="ECO:0000259" key="1">
    <source>
        <dbReference type="Pfam" id="PF19838"/>
    </source>
</evidence>
<dbReference type="InterPro" id="IPR045659">
    <property type="entry name" value="LptD_2"/>
</dbReference>
<reference evidence="2" key="1">
    <citation type="journal article" date="2019" name="Nat. Med.">
        <title>A library of human gut bacterial isolates paired with longitudinal multiomics data enables mechanistic microbiome research.</title>
        <authorList>
            <person name="Poyet M."/>
            <person name="Groussin M."/>
            <person name="Gibbons S.M."/>
            <person name="Avila-Pacheco J."/>
            <person name="Jiang X."/>
            <person name="Kearney S.M."/>
            <person name="Perrotta A.R."/>
            <person name="Berdy B."/>
            <person name="Zhao S."/>
            <person name="Lieberman T.D."/>
            <person name="Swanson P.K."/>
            <person name="Smith M."/>
            <person name="Roesemann S."/>
            <person name="Alexander J.E."/>
            <person name="Rich S.A."/>
            <person name="Livny J."/>
            <person name="Vlamakis H."/>
            <person name="Clish C."/>
            <person name="Bullock K."/>
            <person name="Deik A."/>
            <person name="Scott J."/>
            <person name="Pierce K.A."/>
            <person name="Xavier R.J."/>
            <person name="Alm E.J."/>
        </authorList>
    </citation>
    <scope>NUCLEOTIDE SEQUENCE</scope>
    <source>
        <strain evidence="2">BIOML-A16</strain>
    </source>
</reference>
<feature type="non-terminal residue" evidence="2">
    <location>
        <position position="1"/>
    </location>
</feature>
<dbReference type="GO" id="GO:0009279">
    <property type="term" value="C:cell outer membrane"/>
    <property type="evidence" value="ECO:0007669"/>
    <property type="project" value="TreeGrafter"/>
</dbReference>
<comment type="caution">
    <text evidence="2">The sequence shown here is derived from an EMBL/GenBank/DDBJ whole genome shotgun (WGS) entry which is preliminary data.</text>
</comment>
<dbReference type="GO" id="GO:1990351">
    <property type="term" value="C:transporter complex"/>
    <property type="evidence" value="ECO:0007669"/>
    <property type="project" value="TreeGrafter"/>
</dbReference>
<gene>
    <name evidence="2" type="ORF">F3B52_28815</name>
</gene>
<protein>
    <submittedName>
        <fullName evidence="2">LPS-assembly protein LptD</fullName>
    </submittedName>
</protein>
<dbReference type="AlphaFoldDB" id="A0A642BTP0"/>